<dbReference type="STRING" id="909613.UO65_5283"/>
<dbReference type="EMBL" id="AYXG01000205">
    <property type="protein sequence ID" value="EWC59422.1"/>
    <property type="molecule type" value="Genomic_DNA"/>
</dbReference>
<evidence type="ECO:0000259" key="2">
    <source>
        <dbReference type="Pfam" id="PF13274"/>
    </source>
</evidence>
<dbReference type="Pfam" id="PF13274">
    <property type="entry name" value="SocA_Panacea"/>
    <property type="match status" value="1"/>
</dbReference>
<dbReference type="AlphaFoldDB" id="W7IRS0"/>
<evidence type="ECO:0000256" key="1">
    <source>
        <dbReference type="SAM" id="MobiDB-lite"/>
    </source>
</evidence>
<keyword evidence="4" id="KW-1185">Reference proteome</keyword>
<sequence length="137" mass="15683">MTAMKLQKLVYYSQAWHLVWEEEPLFTDRIEAWANGPVVPTLYQRHRQRWQLTGADDLGGDTTALTEAQRRTVDVILEHYGSKPANWLSELTHRESPWRDARSAAGLSDGERGNAEITHASMYEYYDGLTSTDAQDI</sequence>
<organism evidence="3 4">
    <name type="scientific">Actinokineospora spheciospongiae</name>
    <dbReference type="NCBI Taxonomy" id="909613"/>
    <lineage>
        <taxon>Bacteria</taxon>
        <taxon>Bacillati</taxon>
        <taxon>Actinomycetota</taxon>
        <taxon>Actinomycetes</taxon>
        <taxon>Pseudonocardiales</taxon>
        <taxon>Pseudonocardiaceae</taxon>
        <taxon>Actinokineospora</taxon>
    </lineage>
</organism>
<comment type="caution">
    <text evidence="3">The sequence shown here is derived from an EMBL/GenBank/DDBJ whole genome shotgun (WGS) entry which is preliminary data.</text>
</comment>
<dbReference type="eggNOG" id="COG3600">
    <property type="taxonomic scope" value="Bacteria"/>
</dbReference>
<evidence type="ECO:0000313" key="4">
    <source>
        <dbReference type="Proteomes" id="UP000019277"/>
    </source>
</evidence>
<proteinExistence type="predicted"/>
<feature type="region of interest" description="Disordered" evidence="1">
    <location>
        <begin position="94"/>
        <end position="113"/>
    </location>
</feature>
<dbReference type="InterPro" id="IPR025272">
    <property type="entry name" value="SocA_Panacea"/>
</dbReference>
<protein>
    <submittedName>
        <fullName evidence="3">Putative prophage protein (Ps3)</fullName>
    </submittedName>
</protein>
<feature type="domain" description="Antitoxin SocA-like Panacea" evidence="2">
    <location>
        <begin position="6"/>
        <end position="98"/>
    </location>
</feature>
<dbReference type="PATRIC" id="fig|909613.9.peg.5277"/>
<gene>
    <name evidence="3" type="ORF">UO65_5283</name>
</gene>
<dbReference type="Proteomes" id="UP000019277">
    <property type="component" value="Unassembled WGS sequence"/>
</dbReference>
<name>W7IRS0_9PSEU</name>
<reference evidence="3 4" key="1">
    <citation type="journal article" date="2014" name="Genome Announc.">
        <title>Draft Genome Sequence of the Antitrypanosomally Active Sponge-Associated Bacterium Actinokineospora sp. Strain EG49.</title>
        <authorList>
            <person name="Harjes J."/>
            <person name="Ryu T."/>
            <person name="Abdelmohsen U.R."/>
            <person name="Moitinho-Silva L."/>
            <person name="Horn H."/>
            <person name="Ravasi T."/>
            <person name="Hentschel U."/>
        </authorList>
    </citation>
    <scope>NUCLEOTIDE SEQUENCE [LARGE SCALE GENOMIC DNA]</scope>
    <source>
        <strain evidence="3 4">EG49</strain>
    </source>
</reference>
<evidence type="ECO:0000313" key="3">
    <source>
        <dbReference type="EMBL" id="EWC59422.1"/>
    </source>
</evidence>
<accession>W7IRS0</accession>